<sequence>MSELVDSVIEDARWEAFGLAPLAERACVAALADLGLPPTGFSVVVMGCDDARIAELNADFRGKPQPTNVLSWPSEERAAEVFGDAPDLPEAGEADDPVELGDIAIAYETCAREAAEQGKPMADHVTHLLVHGLLHCLGYDHVDDADAAVMEATEVRILASLGLSDPYS</sequence>
<keyword evidence="4 7" id="KW-0255">Endonuclease</keyword>
<feature type="binding site" evidence="7">
    <location>
        <position position="131"/>
    </location>
    <ligand>
        <name>Zn(2+)</name>
        <dbReference type="ChEBI" id="CHEBI:29105"/>
        <note>catalytic</note>
    </ligand>
</feature>
<protein>
    <recommendedName>
        <fullName evidence="7">Endoribonuclease YbeY</fullName>
        <ecNumber evidence="7">3.1.-.-</ecNumber>
    </recommendedName>
</protein>
<reference evidence="8 9" key="1">
    <citation type="journal article" date="2017" name="Int. J. Syst. Evol. Microbiol.">
        <title>Gemmobacter straminiformis sp. nov., isolated from an artificial fountain.</title>
        <authorList>
            <person name="Kang J.Y."/>
            <person name="Kim M.J."/>
            <person name="Chun J."/>
            <person name="Son K.P."/>
            <person name="Jahng K.Y."/>
        </authorList>
    </citation>
    <scope>NUCLEOTIDE SEQUENCE [LARGE SCALE GENOMIC DNA]</scope>
    <source>
        <strain evidence="8 9">CAM-8</strain>
    </source>
</reference>
<evidence type="ECO:0000256" key="1">
    <source>
        <dbReference type="ARBA" id="ARBA00010875"/>
    </source>
</evidence>
<dbReference type="Pfam" id="PF02130">
    <property type="entry name" value="YbeY"/>
    <property type="match status" value="1"/>
</dbReference>
<dbReference type="HAMAP" id="MF_00009">
    <property type="entry name" value="Endoribonucl_YbeY"/>
    <property type="match status" value="1"/>
</dbReference>
<evidence type="ECO:0000256" key="7">
    <source>
        <dbReference type="HAMAP-Rule" id="MF_00009"/>
    </source>
</evidence>
<evidence type="ECO:0000256" key="3">
    <source>
        <dbReference type="ARBA" id="ARBA00022723"/>
    </source>
</evidence>
<comment type="cofactor">
    <cofactor evidence="7">
        <name>Zn(2+)</name>
        <dbReference type="ChEBI" id="CHEBI:29105"/>
    </cofactor>
    <text evidence="7">Binds 1 zinc ion.</text>
</comment>
<gene>
    <name evidence="7 8" type="primary">ybeY</name>
    <name evidence="8" type="ORF">H7F16_16830</name>
</gene>
<dbReference type="RefSeq" id="WP_185798790.1">
    <property type="nucleotide sequence ID" value="NZ_JACLQD010000005.1"/>
</dbReference>
<organism evidence="8 9">
    <name type="scientific">Paragemmobacter straminiformis</name>
    <dbReference type="NCBI Taxonomy" id="2045119"/>
    <lineage>
        <taxon>Bacteria</taxon>
        <taxon>Pseudomonadati</taxon>
        <taxon>Pseudomonadota</taxon>
        <taxon>Alphaproteobacteria</taxon>
        <taxon>Rhodobacterales</taxon>
        <taxon>Paracoccaceae</taxon>
        <taxon>Paragemmobacter</taxon>
    </lineage>
</organism>
<keyword evidence="3 7" id="KW-0479">Metal-binding</keyword>
<dbReference type="PANTHER" id="PTHR46986">
    <property type="entry name" value="ENDORIBONUCLEASE YBEY, CHLOROPLASTIC"/>
    <property type="match status" value="1"/>
</dbReference>
<dbReference type="GO" id="GO:0005737">
    <property type="term" value="C:cytoplasm"/>
    <property type="evidence" value="ECO:0007669"/>
    <property type="project" value="UniProtKB-SubCell"/>
</dbReference>
<evidence type="ECO:0000256" key="4">
    <source>
        <dbReference type="ARBA" id="ARBA00022759"/>
    </source>
</evidence>
<proteinExistence type="inferred from homology"/>
<keyword evidence="2 7" id="KW-0540">Nuclease</keyword>
<dbReference type="SUPFAM" id="SSF55486">
    <property type="entry name" value="Metalloproteases ('zincins'), catalytic domain"/>
    <property type="match status" value="1"/>
</dbReference>
<feature type="binding site" evidence="7">
    <location>
        <position position="141"/>
    </location>
    <ligand>
        <name>Zn(2+)</name>
        <dbReference type="ChEBI" id="CHEBI:29105"/>
        <note>catalytic</note>
    </ligand>
</feature>
<dbReference type="GO" id="GO:0008270">
    <property type="term" value="F:zinc ion binding"/>
    <property type="evidence" value="ECO:0007669"/>
    <property type="project" value="UniProtKB-UniRule"/>
</dbReference>
<dbReference type="Proteomes" id="UP000555411">
    <property type="component" value="Unassembled WGS sequence"/>
</dbReference>
<feature type="binding site" evidence="7">
    <location>
        <position position="135"/>
    </location>
    <ligand>
        <name>Zn(2+)</name>
        <dbReference type="ChEBI" id="CHEBI:29105"/>
        <note>catalytic</note>
    </ligand>
</feature>
<comment type="caution">
    <text evidence="8">The sequence shown here is derived from an EMBL/GenBank/DDBJ whole genome shotgun (WGS) entry which is preliminary data.</text>
</comment>
<dbReference type="InterPro" id="IPR002036">
    <property type="entry name" value="YbeY"/>
</dbReference>
<evidence type="ECO:0000256" key="6">
    <source>
        <dbReference type="ARBA" id="ARBA00022833"/>
    </source>
</evidence>
<dbReference type="NCBIfam" id="TIGR00043">
    <property type="entry name" value="rRNA maturation RNase YbeY"/>
    <property type="match status" value="1"/>
</dbReference>
<evidence type="ECO:0000313" key="9">
    <source>
        <dbReference type="Proteomes" id="UP000555411"/>
    </source>
</evidence>
<comment type="subcellular location">
    <subcellularLocation>
        <location evidence="7">Cytoplasm</location>
    </subcellularLocation>
</comment>
<dbReference type="Gene3D" id="3.40.390.30">
    <property type="entry name" value="Metalloproteases ('zincins'), catalytic domain"/>
    <property type="match status" value="1"/>
</dbReference>
<name>A0A842IBW8_9RHOB</name>
<comment type="function">
    <text evidence="7">Single strand-specific metallo-endoribonuclease involved in late-stage 70S ribosome quality control and in maturation of the 3' terminus of the 16S rRNA.</text>
</comment>
<dbReference type="GO" id="GO:0004521">
    <property type="term" value="F:RNA endonuclease activity"/>
    <property type="evidence" value="ECO:0007669"/>
    <property type="project" value="UniProtKB-UniRule"/>
</dbReference>
<comment type="similarity">
    <text evidence="1 7">Belongs to the endoribonuclease YbeY family.</text>
</comment>
<evidence type="ECO:0000313" key="8">
    <source>
        <dbReference type="EMBL" id="MBC2837185.1"/>
    </source>
</evidence>
<keyword evidence="7" id="KW-0690">Ribosome biogenesis</keyword>
<keyword evidence="7" id="KW-0698">rRNA processing</keyword>
<keyword evidence="9" id="KW-1185">Reference proteome</keyword>
<keyword evidence="7" id="KW-0963">Cytoplasm</keyword>
<dbReference type="PANTHER" id="PTHR46986:SF1">
    <property type="entry name" value="ENDORIBONUCLEASE YBEY, CHLOROPLASTIC"/>
    <property type="match status" value="1"/>
</dbReference>
<keyword evidence="5 7" id="KW-0378">Hydrolase</keyword>
<keyword evidence="6 7" id="KW-0862">Zinc</keyword>
<dbReference type="EC" id="3.1.-.-" evidence="7"/>
<dbReference type="GO" id="GO:0006364">
    <property type="term" value="P:rRNA processing"/>
    <property type="evidence" value="ECO:0007669"/>
    <property type="project" value="UniProtKB-UniRule"/>
</dbReference>
<dbReference type="InterPro" id="IPR023091">
    <property type="entry name" value="MetalPrtase_cat_dom_sf_prd"/>
</dbReference>
<evidence type="ECO:0000256" key="2">
    <source>
        <dbReference type="ARBA" id="ARBA00022722"/>
    </source>
</evidence>
<dbReference type="GO" id="GO:0004222">
    <property type="term" value="F:metalloendopeptidase activity"/>
    <property type="evidence" value="ECO:0007669"/>
    <property type="project" value="InterPro"/>
</dbReference>
<evidence type="ECO:0000256" key="5">
    <source>
        <dbReference type="ARBA" id="ARBA00022801"/>
    </source>
</evidence>
<dbReference type="AlphaFoldDB" id="A0A842IBW8"/>
<dbReference type="EMBL" id="JACLQD010000005">
    <property type="protein sequence ID" value="MBC2837185.1"/>
    <property type="molecule type" value="Genomic_DNA"/>
</dbReference>
<accession>A0A842IBW8</accession>